<evidence type="ECO:0000256" key="1">
    <source>
        <dbReference type="SAM" id="MobiDB-lite"/>
    </source>
</evidence>
<feature type="region of interest" description="Disordered" evidence="1">
    <location>
        <begin position="1"/>
        <end position="36"/>
    </location>
</feature>
<reference evidence="3" key="1">
    <citation type="submission" date="2021-02" db="EMBL/GenBank/DDBJ databases">
        <authorList>
            <person name="Dougan E. K."/>
            <person name="Rhodes N."/>
            <person name="Thang M."/>
            <person name="Chan C."/>
        </authorList>
    </citation>
    <scope>NUCLEOTIDE SEQUENCE</scope>
</reference>
<dbReference type="InterPro" id="IPR000626">
    <property type="entry name" value="Ubiquitin-like_dom"/>
</dbReference>
<accession>A0A812RHS2</accession>
<dbReference type="CDD" id="cd17039">
    <property type="entry name" value="Ubl_ubiquitin_like"/>
    <property type="match status" value="1"/>
</dbReference>
<organism evidence="3 4">
    <name type="scientific">Symbiodinium natans</name>
    <dbReference type="NCBI Taxonomy" id="878477"/>
    <lineage>
        <taxon>Eukaryota</taxon>
        <taxon>Sar</taxon>
        <taxon>Alveolata</taxon>
        <taxon>Dinophyceae</taxon>
        <taxon>Suessiales</taxon>
        <taxon>Symbiodiniaceae</taxon>
        <taxon>Symbiodinium</taxon>
    </lineage>
</organism>
<proteinExistence type="predicted"/>
<evidence type="ECO:0000313" key="4">
    <source>
        <dbReference type="Proteomes" id="UP000604046"/>
    </source>
</evidence>
<dbReference type="InterPro" id="IPR029071">
    <property type="entry name" value="Ubiquitin-like_domsf"/>
</dbReference>
<keyword evidence="4" id="KW-1185">Reference proteome</keyword>
<dbReference type="OrthoDB" id="10337150at2759"/>
<evidence type="ECO:0000259" key="2">
    <source>
        <dbReference type="PROSITE" id="PS50053"/>
    </source>
</evidence>
<evidence type="ECO:0000313" key="3">
    <source>
        <dbReference type="EMBL" id="CAE7440190.1"/>
    </source>
</evidence>
<feature type="domain" description="Ubiquitin-like" evidence="2">
    <location>
        <begin position="41"/>
        <end position="111"/>
    </location>
</feature>
<dbReference type="EMBL" id="CAJNDS010002339">
    <property type="protein sequence ID" value="CAE7440190.1"/>
    <property type="molecule type" value="Genomic_DNA"/>
</dbReference>
<gene>
    <name evidence="3" type="primary">glcK</name>
    <name evidence="3" type="ORF">SNAT2548_LOCUS23918</name>
</gene>
<name>A0A812RHS2_9DINO</name>
<dbReference type="AlphaFoldDB" id="A0A812RHS2"/>
<dbReference type="Gene3D" id="3.10.20.90">
    <property type="entry name" value="Phosphatidylinositol 3-kinase Catalytic Subunit, Chain A, domain 1"/>
    <property type="match status" value="1"/>
</dbReference>
<protein>
    <submittedName>
        <fullName evidence="3">GlcK protein</fullName>
    </submittedName>
</protein>
<comment type="caution">
    <text evidence="3">The sequence shown here is derived from an EMBL/GenBank/DDBJ whole genome shotgun (WGS) entry which is preliminary data.</text>
</comment>
<dbReference type="Pfam" id="PF00240">
    <property type="entry name" value="ubiquitin"/>
    <property type="match status" value="1"/>
</dbReference>
<dbReference type="Proteomes" id="UP000604046">
    <property type="component" value="Unassembled WGS sequence"/>
</dbReference>
<dbReference type="SUPFAM" id="SSF54236">
    <property type="entry name" value="Ubiquitin-like"/>
    <property type="match status" value="1"/>
</dbReference>
<dbReference type="PROSITE" id="PS50053">
    <property type="entry name" value="UBIQUITIN_2"/>
    <property type="match status" value="1"/>
</dbReference>
<sequence>MAQGASNCGKAAGKGPPPPPPAPGGKAAAKGSKRAGQPESIQVVAALMDGRELTLQTEWDGRVEGLRMSLGTRLGISSHRVKLALGGEVLKNESTAKACGLVDGSVVNVVVLPPLYGTLGRAGVTAPGEVVAAKMELHDALAQAGKLTPIHT</sequence>